<evidence type="ECO:0000256" key="1">
    <source>
        <dbReference type="SAM" id="MobiDB-lite"/>
    </source>
</evidence>
<reference evidence="2 3" key="1">
    <citation type="submission" date="2018-02" db="EMBL/GenBank/DDBJ databases">
        <title>The genomes of Aspergillus section Nigri reveals drivers in fungal speciation.</title>
        <authorList>
            <consortium name="DOE Joint Genome Institute"/>
            <person name="Vesth T.C."/>
            <person name="Nybo J."/>
            <person name="Theobald S."/>
            <person name="Brandl J."/>
            <person name="Frisvad J.C."/>
            <person name="Nielsen K.F."/>
            <person name="Lyhne E.K."/>
            <person name="Kogle M.E."/>
            <person name="Kuo A."/>
            <person name="Riley R."/>
            <person name="Clum A."/>
            <person name="Nolan M."/>
            <person name="Lipzen A."/>
            <person name="Salamov A."/>
            <person name="Henrissat B."/>
            <person name="Wiebenga A."/>
            <person name="De vries R.P."/>
            <person name="Grigoriev I.V."/>
            <person name="Mortensen U.H."/>
            <person name="Andersen M.R."/>
            <person name="Baker S.E."/>
        </authorList>
    </citation>
    <scope>NUCLEOTIDE SEQUENCE [LARGE SCALE GENOMIC DNA]</scope>
    <source>
        <strain evidence="2 3">CBS 115571</strain>
    </source>
</reference>
<feature type="region of interest" description="Disordered" evidence="1">
    <location>
        <begin position="1"/>
        <end position="59"/>
    </location>
</feature>
<dbReference type="Proteomes" id="UP000249829">
    <property type="component" value="Unassembled WGS sequence"/>
</dbReference>
<sequence length="165" mass="18370">MSDSHASKRSRTDPDGNVLVRSVEPDYRNINGTASPNRSAGRSQLPASDPRPRSCSPMPDLDSELIAKKFEIVHPRLHDLLLAKCGQLTDEQMRSDGLCILVGIGRMLVSQDELPGDILHDPTQAVAITIRRAMLIILTGVYVFPVEYLESSWEKLYEEVKELNS</sequence>
<dbReference type="AlphaFoldDB" id="A0A2V5HQ48"/>
<organism evidence="2 3">
    <name type="scientific">Aspergillus violaceofuscus (strain CBS 115571)</name>
    <dbReference type="NCBI Taxonomy" id="1450538"/>
    <lineage>
        <taxon>Eukaryota</taxon>
        <taxon>Fungi</taxon>
        <taxon>Dikarya</taxon>
        <taxon>Ascomycota</taxon>
        <taxon>Pezizomycotina</taxon>
        <taxon>Eurotiomycetes</taxon>
        <taxon>Eurotiomycetidae</taxon>
        <taxon>Eurotiales</taxon>
        <taxon>Aspergillaceae</taxon>
        <taxon>Aspergillus</taxon>
    </lineage>
</organism>
<name>A0A2V5HQ48_ASPV1</name>
<gene>
    <name evidence="2" type="ORF">BO99DRAFT_437734</name>
</gene>
<protein>
    <submittedName>
        <fullName evidence="2">Uncharacterized protein</fullName>
    </submittedName>
</protein>
<dbReference type="EMBL" id="KZ825223">
    <property type="protein sequence ID" value="PYI14027.1"/>
    <property type="molecule type" value="Genomic_DNA"/>
</dbReference>
<feature type="compositionally biased region" description="Polar residues" evidence="1">
    <location>
        <begin position="30"/>
        <end position="46"/>
    </location>
</feature>
<accession>A0A2V5HQ48</accession>
<evidence type="ECO:0000313" key="2">
    <source>
        <dbReference type="EMBL" id="PYI14027.1"/>
    </source>
</evidence>
<evidence type="ECO:0000313" key="3">
    <source>
        <dbReference type="Proteomes" id="UP000249829"/>
    </source>
</evidence>
<proteinExistence type="predicted"/>
<keyword evidence="3" id="KW-1185">Reference proteome</keyword>